<accession>A0ABZ2XEH5</accession>
<evidence type="ECO:0000256" key="1">
    <source>
        <dbReference type="SAM" id="Phobius"/>
    </source>
</evidence>
<dbReference type="InterPro" id="IPR022064">
    <property type="entry name" value="DUF3619"/>
</dbReference>
<proteinExistence type="predicted"/>
<dbReference type="EMBL" id="CP151406">
    <property type="protein sequence ID" value="WZJ21026.1"/>
    <property type="molecule type" value="Genomic_DNA"/>
</dbReference>
<dbReference type="Pfam" id="PF12279">
    <property type="entry name" value="DUF3619"/>
    <property type="match status" value="1"/>
</dbReference>
<evidence type="ECO:0000313" key="3">
    <source>
        <dbReference type="Proteomes" id="UP001479520"/>
    </source>
</evidence>
<keyword evidence="1" id="KW-1133">Transmembrane helix</keyword>
<evidence type="ECO:0000313" key="2">
    <source>
        <dbReference type="EMBL" id="WZJ21026.1"/>
    </source>
</evidence>
<organism evidence="2 3">
    <name type="scientific">Azonexus hydrophilus</name>
    <dbReference type="NCBI Taxonomy" id="418702"/>
    <lineage>
        <taxon>Bacteria</taxon>
        <taxon>Pseudomonadati</taxon>
        <taxon>Pseudomonadota</taxon>
        <taxon>Betaproteobacteria</taxon>
        <taxon>Rhodocyclales</taxon>
        <taxon>Azonexaceae</taxon>
        <taxon>Azonexus</taxon>
    </lineage>
</organism>
<feature type="transmembrane region" description="Helical" evidence="1">
    <location>
        <begin position="69"/>
        <end position="88"/>
    </location>
</feature>
<protein>
    <submittedName>
        <fullName evidence="2">DUF3619 family protein</fullName>
    </submittedName>
</protein>
<dbReference type="Proteomes" id="UP001479520">
    <property type="component" value="Chromosome"/>
</dbReference>
<name>A0ABZ2XEH5_9RHOO</name>
<keyword evidence="1" id="KW-0812">Transmembrane</keyword>
<gene>
    <name evidence="2" type="ORF">AADV58_13890</name>
</gene>
<keyword evidence="1" id="KW-0472">Membrane</keyword>
<sequence length="132" mass="14918">MNEERQAYRIRQVLNHGLRDVSPAASRRLEAARHMALNRQKQPEHQMVAELAGYPAGSPTIGGKQEVSAIGRSLLAILALLFGMWLAFHWHSERYVAEIEAIDSALLTDDLPPDVLLDRDFLEWLKDNSSED</sequence>
<reference evidence="2 3" key="1">
    <citation type="submission" date="2024-04" db="EMBL/GenBank/DDBJ databases">
        <title>Dissimilatory iodate-reducing microorganisms contribute to the enrichment of iodine in groundwater.</title>
        <authorList>
            <person name="Jiang Z."/>
        </authorList>
    </citation>
    <scope>NUCLEOTIDE SEQUENCE [LARGE SCALE GENOMIC DNA]</scope>
    <source>
        <strain evidence="2 3">NCP973</strain>
    </source>
</reference>
<keyword evidence="3" id="KW-1185">Reference proteome</keyword>
<dbReference type="RefSeq" id="WP_341743459.1">
    <property type="nucleotide sequence ID" value="NZ_CP151406.1"/>
</dbReference>